<dbReference type="Proteomes" id="UP001156441">
    <property type="component" value="Unassembled WGS sequence"/>
</dbReference>
<gene>
    <name evidence="2" type="ORF">JT362_04930</name>
</gene>
<accession>A0ABT2J3M3</accession>
<keyword evidence="3" id="KW-1185">Reference proteome</keyword>
<proteinExistence type="predicted"/>
<reference evidence="2 3" key="1">
    <citation type="submission" date="2021-02" db="EMBL/GenBank/DDBJ databases">
        <title>Actinophytocola xerophila sp. nov., isolated from soil of cotton cropping field.</title>
        <authorList>
            <person name="Huang R."/>
            <person name="Chen X."/>
            <person name="Ge X."/>
            <person name="Liu W."/>
        </authorList>
    </citation>
    <scope>NUCLEOTIDE SEQUENCE [LARGE SCALE GENOMIC DNA]</scope>
    <source>
        <strain evidence="2 3">S1-96</strain>
    </source>
</reference>
<protein>
    <submittedName>
        <fullName evidence="2">Uncharacterized protein</fullName>
    </submittedName>
</protein>
<feature type="transmembrane region" description="Helical" evidence="1">
    <location>
        <begin position="6"/>
        <end position="26"/>
    </location>
</feature>
<dbReference type="RefSeq" id="WP_260189815.1">
    <property type="nucleotide sequence ID" value="NZ_JAFFZE010000006.1"/>
</dbReference>
<keyword evidence="1" id="KW-0812">Transmembrane</keyword>
<name>A0ABT2J3M3_9PSEU</name>
<keyword evidence="1" id="KW-0472">Membrane</keyword>
<keyword evidence="1" id="KW-1133">Transmembrane helix</keyword>
<organism evidence="2 3">
    <name type="scientific">Actinophytocola gossypii</name>
    <dbReference type="NCBI Taxonomy" id="2812003"/>
    <lineage>
        <taxon>Bacteria</taxon>
        <taxon>Bacillati</taxon>
        <taxon>Actinomycetota</taxon>
        <taxon>Actinomycetes</taxon>
        <taxon>Pseudonocardiales</taxon>
        <taxon>Pseudonocardiaceae</taxon>
    </lineage>
</organism>
<feature type="transmembrane region" description="Helical" evidence="1">
    <location>
        <begin position="38"/>
        <end position="57"/>
    </location>
</feature>
<evidence type="ECO:0000256" key="1">
    <source>
        <dbReference type="SAM" id="Phobius"/>
    </source>
</evidence>
<comment type="caution">
    <text evidence="2">The sequence shown here is derived from an EMBL/GenBank/DDBJ whole genome shotgun (WGS) entry which is preliminary data.</text>
</comment>
<dbReference type="EMBL" id="JAFFZE010000006">
    <property type="protein sequence ID" value="MCT2582464.1"/>
    <property type="molecule type" value="Genomic_DNA"/>
</dbReference>
<evidence type="ECO:0000313" key="3">
    <source>
        <dbReference type="Proteomes" id="UP001156441"/>
    </source>
</evidence>
<feature type="transmembrane region" description="Helical" evidence="1">
    <location>
        <begin position="63"/>
        <end position="82"/>
    </location>
</feature>
<sequence>METWRVLAAVLLGAGGIVLVLLTMARTRDRRGATGGQVAVNGTIAFTILVVLCVLTLTVFSPAVAWSVAGGVAAVVGVMLLAS</sequence>
<evidence type="ECO:0000313" key="2">
    <source>
        <dbReference type="EMBL" id="MCT2582464.1"/>
    </source>
</evidence>